<evidence type="ECO:0000313" key="12">
    <source>
        <dbReference type="Proteomes" id="UP000501690"/>
    </source>
</evidence>
<dbReference type="PANTHER" id="PTHR22950">
    <property type="entry name" value="AMINO ACID TRANSPORTER"/>
    <property type="match status" value="1"/>
</dbReference>
<dbReference type="Gene3D" id="1.20.1740.10">
    <property type="entry name" value="Amino acid/polyamine transporter I"/>
    <property type="match status" value="1"/>
</dbReference>
<feature type="transmembrane region" description="Helical" evidence="9">
    <location>
        <begin position="286"/>
        <end position="307"/>
    </location>
</feature>
<name>A0A4D6LT32_VIGUN</name>
<feature type="transmembrane region" description="Helical" evidence="9">
    <location>
        <begin position="360"/>
        <end position="380"/>
    </location>
</feature>
<evidence type="ECO:0000256" key="1">
    <source>
        <dbReference type="ARBA" id="ARBA00004141"/>
    </source>
</evidence>
<evidence type="ECO:0000256" key="5">
    <source>
        <dbReference type="ARBA" id="ARBA00022989"/>
    </source>
</evidence>
<feature type="transmembrane region" description="Helical" evidence="9">
    <location>
        <begin position="172"/>
        <end position="196"/>
    </location>
</feature>
<evidence type="ECO:0000313" key="11">
    <source>
        <dbReference type="EMBL" id="QCD91650.1"/>
    </source>
</evidence>
<evidence type="ECO:0000259" key="10">
    <source>
        <dbReference type="Pfam" id="PF01490"/>
    </source>
</evidence>
<keyword evidence="3 9" id="KW-0812">Transmembrane</keyword>
<evidence type="ECO:0000256" key="2">
    <source>
        <dbReference type="ARBA" id="ARBA00022448"/>
    </source>
</evidence>
<gene>
    <name evidence="11" type="ORF">DEO72_LG4g2617</name>
</gene>
<keyword evidence="6 9" id="KW-0472">Membrane</keyword>
<dbReference type="PANTHER" id="PTHR22950:SF701">
    <property type="entry name" value="AMINO ACID TRANSPORTER AVT1A-LIKE"/>
    <property type="match status" value="1"/>
</dbReference>
<keyword evidence="12" id="KW-1185">Reference proteome</keyword>
<evidence type="ECO:0000256" key="8">
    <source>
        <dbReference type="SAM" id="MobiDB-lite"/>
    </source>
</evidence>
<comment type="subcellular location">
    <subcellularLocation>
        <location evidence="1">Membrane</location>
        <topology evidence="1">Multi-pass membrane protein</topology>
    </subcellularLocation>
</comment>
<feature type="transmembrane region" description="Helical" evidence="9">
    <location>
        <begin position="467"/>
        <end position="489"/>
    </location>
</feature>
<dbReference type="GO" id="GO:0015179">
    <property type="term" value="F:L-amino acid transmembrane transporter activity"/>
    <property type="evidence" value="ECO:0007669"/>
    <property type="project" value="TreeGrafter"/>
</dbReference>
<keyword evidence="5 9" id="KW-1133">Transmembrane helix</keyword>
<evidence type="ECO:0000256" key="3">
    <source>
        <dbReference type="ARBA" id="ARBA00022692"/>
    </source>
</evidence>
<evidence type="ECO:0000256" key="4">
    <source>
        <dbReference type="ARBA" id="ARBA00022970"/>
    </source>
</evidence>
<accession>A0A4D6LT32</accession>
<dbReference type="InterPro" id="IPR013057">
    <property type="entry name" value="AA_transpt_TM"/>
</dbReference>
<dbReference type="Pfam" id="PF01490">
    <property type="entry name" value="Aa_trans"/>
    <property type="match status" value="1"/>
</dbReference>
<dbReference type="GO" id="GO:0005774">
    <property type="term" value="C:vacuolar membrane"/>
    <property type="evidence" value="ECO:0007669"/>
    <property type="project" value="TreeGrafter"/>
</dbReference>
<evidence type="ECO:0000256" key="9">
    <source>
        <dbReference type="SAM" id="Phobius"/>
    </source>
</evidence>
<keyword evidence="2" id="KW-0813">Transport</keyword>
<dbReference type="FunFam" id="1.20.1740.10:FF:000047">
    <property type="entry name" value="Amino acid transporter AVT1A"/>
    <property type="match status" value="1"/>
</dbReference>
<feature type="transmembrane region" description="Helical" evidence="9">
    <location>
        <begin position="442"/>
        <end position="461"/>
    </location>
</feature>
<feature type="transmembrane region" description="Helical" evidence="9">
    <location>
        <begin position="327"/>
        <end position="348"/>
    </location>
</feature>
<dbReference type="AlphaFoldDB" id="A0A4D6LT32"/>
<comment type="similarity">
    <text evidence="7">Belongs to the amino acid/polyamine transporter 2 family. Amino acid/auxin permease (AAAP) (TC 2.A.18.5) subfamily.</text>
</comment>
<reference evidence="11 12" key="1">
    <citation type="submission" date="2019-04" db="EMBL/GenBank/DDBJ databases">
        <title>An improved genome assembly and genetic linkage map for asparagus bean, Vigna unguiculata ssp. sesquipedialis.</title>
        <authorList>
            <person name="Xia Q."/>
            <person name="Zhang R."/>
            <person name="Dong Y."/>
        </authorList>
    </citation>
    <scope>NUCLEOTIDE SEQUENCE [LARGE SCALE GENOMIC DNA]</scope>
    <source>
        <tissue evidence="11">Leaf</tissue>
    </source>
</reference>
<feature type="domain" description="Amino acid transporter transmembrane" evidence="10">
    <location>
        <begin position="142"/>
        <end position="522"/>
    </location>
</feature>
<protein>
    <submittedName>
        <fullName evidence="11">Solute carrier family 32</fullName>
    </submittedName>
</protein>
<dbReference type="Proteomes" id="UP000501690">
    <property type="component" value="Linkage Group LG4"/>
</dbReference>
<proteinExistence type="inferred from homology"/>
<feature type="transmembrane region" description="Helical" evidence="9">
    <location>
        <begin position="501"/>
        <end position="520"/>
    </location>
</feature>
<feature type="transmembrane region" description="Helical" evidence="9">
    <location>
        <begin position="258"/>
        <end position="279"/>
    </location>
</feature>
<keyword evidence="4" id="KW-0029">Amino-acid transport</keyword>
<evidence type="ECO:0000256" key="7">
    <source>
        <dbReference type="ARBA" id="ARBA00049662"/>
    </source>
</evidence>
<sequence length="530" mass="58161">MDSNEGNKKEKDLELFFEDVINDAAQLDVETAKLESESSSSDEEEEELHQTHSHSFTSLQWPQSYKETTDSYTLAATPHFESILRVPSIILSSFENRPKHNLQIDEKTPFLSCPEVTTQSPLLKEDAAQGHSVAELPVSRGCSLIQTIFNATNVMAGVGILSTPYTMKEAGWISVVLMVLFAVICCYTATLMRYCFESREGINSYPDIGEAAFGKYGRIIVSIILYTELYSCCVEFVTLEGDNLTGLFPGTSLDLGGWHLDSVHLFGIFAALVFIPTVLLKDLRIISVLSAGGVFATLLIVICVYCVGMMDGIGFHHSTKFVKWSGIPLAIGIHGFCFAGHSVFPNIYQSMADKTQFTKALIVCFALSVAIYGGVAIMGFLEFGNDTLSQITLNLPRNAFASKVAMWTTVINPFTKYALLMTPLARSLEELLPDRFSRTNQCFVLIRVALVVSTLCAAFLIPFFGYVMALIGSLFSILVSVIFPSLCFMRIVGKKASYTQVALSVVITAFGVIFGVLGTYSSVVNIVNSY</sequence>
<dbReference type="EMBL" id="CP039348">
    <property type="protein sequence ID" value="QCD91650.1"/>
    <property type="molecule type" value="Genomic_DNA"/>
</dbReference>
<organism evidence="11 12">
    <name type="scientific">Vigna unguiculata</name>
    <name type="common">Cowpea</name>
    <dbReference type="NCBI Taxonomy" id="3917"/>
    <lineage>
        <taxon>Eukaryota</taxon>
        <taxon>Viridiplantae</taxon>
        <taxon>Streptophyta</taxon>
        <taxon>Embryophyta</taxon>
        <taxon>Tracheophyta</taxon>
        <taxon>Spermatophyta</taxon>
        <taxon>Magnoliopsida</taxon>
        <taxon>eudicotyledons</taxon>
        <taxon>Gunneridae</taxon>
        <taxon>Pentapetalae</taxon>
        <taxon>rosids</taxon>
        <taxon>fabids</taxon>
        <taxon>Fabales</taxon>
        <taxon>Fabaceae</taxon>
        <taxon>Papilionoideae</taxon>
        <taxon>50 kb inversion clade</taxon>
        <taxon>NPAAA clade</taxon>
        <taxon>indigoferoid/millettioid clade</taxon>
        <taxon>Phaseoleae</taxon>
        <taxon>Vigna</taxon>
    </lineage>
</organism>
<feature type="region of interest" description="Disordered" evidence="8">
    <location>
        <begin position="28"/>
        <end position="59"/>
    </location>
</feature>
<evidence type="ECO:0000256" key="6">
    <source>
        <dbReference type="ARBA" id="ARBA00023136"/>
    </source>
</evidence>